<evidence type="ECO:0000256" key="3">
    <source>
        <dbReference type="PIRSR" id="PIRSR000137-2"/>
    </source>
</evidence>
<feature type="binding site" evidence="3">
    <location>
        <position position="235"/>
    </location>
    <ligand>
        <name>FAD</name>
        <dbReference type="ChEBI" id="CHEBI:57692"/>
    </ligand>
</feature>
<dbReference type="InterPro" id="IPR012132">
    <property type="entry name" value="GMC_OxRdtase"/>
</dbReference>
<dbReference type="PIRSF" id="PIRSF000137">
    <property type="entry name" value="Alcohol_oxidase"/>
    <property type="match status" value="1"/>
</dbReference>
<dbReference type="InterPro" id="IPR007867">
    <property type="entry name" value="GMC_OxRtase_C"/>
</dbReference>
<keyword evidence="4" id="KW-0285">Flavoprotein</keyword>
<dbReference type="GO" id="GO:0016614">
    <property type="term" value="F:oxidoreductase activity, acting on CH-OH group of donors"/>
    <property type="evidence" value="ECO:0007669"/>
    <property type="project" value="InterPro"/>
</dbReference>
<organism evidence="7 8">
    <name type="scientific">Stachybotrys elegans</name>
    <dbReference type="NCBI Taxonomy" id="80388"/>
    <lineage>
        <taxon>Eukaryota</taxon>
        <taxon>Fungi</taxon>
        <taxon>Dikarya</taxon>
        <taxon>Ascomycota</taxon>
        <taxon>Pezizomycotina</taxon>
        <taxon>Sordariomycetes</taxon>
        <taxon>Hypocreomycetidae</taxon>
        <taxon>Hypocreales</taxon>
        <taxon>Stachybotryaceae</taxon>
        <taxon>Stachybotrys</taxon>
    </lineage>
</organism>
<name>A0A8K0WIS0_9HYPO</name>
<feature type="domain" description="Glucose-methanol-choline oxidoreductase N-terminal" evidence="6">
    <location>
        <begin position="270"/>
        <end position="284"/>
    </location>
</feature>
<comment type="similarity">
    <text evidence="1 4">Belongs to the GMC oxidoreductase family.</text>
</comment>
<dbReference type="InterPro" id="IPR036188">
    <property type="entry name" value="FAD/NAD-bd_sf"/>
</dbReference>
<proteinExistence type="inferred from homology"/>
<dbReference type="InterPro" id="IPR000172">
    <property type="entry name" value="GMC_OxRdtase_N"/>
</dbReference>
<gene>
    <name evidence="7" type="ORF">B0I35DRAFT_365402</name>
</gene>
<evidence type="ECO:0000259" key="5">
    <source>
        <dbReference type="PROSITE" id="PS00623"/>
    </source>
</evidence>
<feature type="binding site" evidence="3">
    <location>
        <position position="352"/>
    </location>
    <ligand>
        <name>substrate</name>
    </ligand>
</feature>
<dbReference type="Pfam" id="PF05199">
    <property type="entry name" value="GMC_oxred_C"/>
    <property type="match status" value="1"/>
</dbReference>
<evidence type="ECO:0000313" key="7">
    <source>
        <dbReference type="EMBL" id="KAH7303169.1"/>
    </source>
</evidence>
<evidence type="ECO:0000256" key="1">
    <source>
        <dbReference type="ARBA" id="ARBA00010790"/>
    </source>
</evidence>
<dbReference type="Proteomes" id="UP000813444">
    <property type="component" value="Unassembled WGS sequence"/>
</dbReference>
<dbReference type="PANTHER" id="PTHR11552">
    <property type="entry name" value="GLUCOSE-METHANOL-CHOLINE GMC OXIDOREDUCTASE"/>
    <property type="match status" value="1"/>
</dbReference>
<dbReference type="SUPFAM" id="SSF51905">
    <property type="entry name" value="FAD/NAD(P)-binding domain"/>
    <property type="match status" value="1"/>
</dbReference>
<feature type="active site" description="Proton acceptor" evidence="2">
    <location>
        <position position="570"/>
    </location>
</feature>
<dbReference type="Pfam" id="PF00732">
    <property type="entry name" value="GMC_oxred_N"/>
    <property type="match status" value="1"/>
</dbReference>
<dbReference type="PROSITE" id="PS00624">
    <property type="entry name" value="GMC_OXRED_2"/>
    <property type="match status" value="1"/>
</dbReference>
<protein>
    <submittedName>
        <fullName evidence="7">Alcohol oxidase-like protein</fullName>
    </submittedName>
</protein>
<feature type="domain" description="Glucose-methanol-choline oxidoreductase N-terminal" evidence="5">
    <location>
        <begin position="94"/>
        <end position="117"/>
    </location>
</feature>
<dbReference type="GO" id="GO:0050660">
    <property type="term" value="F:flavin adenine dinucleotide binding"/>
    <property type="evidence" value="ECO:0007669"/>
    <property type="project" value="InterPro"/>
</dbReference>
<comment type="cofactor">
    <cofactor evidence="3">
        <name>FAD</name>
        <dbReference type="ChEBI" id="CHEBI:57692"/>
    </cofactor>
</comment>
<evidence type="ECO:0000256" key="2">
    <source>
        <dbReference type="PIRSR" id="PIRSR000137-1"/>
    </source>
</evidence>
<evidence type="ECO:0000313" key="8">
    <source>
        <dbReference type="Proteomes" id="UP000813444"/>
    </source>
</evidence>
<feature type="binding site" evidence="3">
    <location>
        <position position="96"/>
    </location>
    <ligand>
        <name>FAD</name>
        <dbReference type="ChEBI" id="CHEBI:57692"/>
    </ligand>
</feature>
<dbReference type="Gene3D" id="3.30.560.10">
    <property type="entry name" value="Glucose Oxidase, domain 3"/>
    <property type="match status" value="1"/>
</dbReference>
<dbReference type="Gene3D" id="3.50.50.60">
    <property type="entry name" value="FAD/NAD(P)-binding domain"/>
    <property type="match status" value="1"/>
</dbReference>
<dbReference type="PANTHER" id="PTHR11552:SF78">
    <property type="entry name" value="GLUCOSE-METHANOL-CHOLINE OXIDOREDUCTASE N-TERMINAL DOMAIN-CONTAINING PROTEIN"/>
    <property type="match status" value="1"/>
</dbReference>
<feature type="binding site" evidence="3">
    <location>
        <begin position="526"/>
        <end position="527"/>
    </location>
    <ligand>
        <name>FAD</name>
        <dbReference type="ChEBI" id="CHEBI:57692"/>
    </ligand>
</feature>
<dbReference type="OrthoDB" id="269227at2759"/>
<dbReference type="EMBL" id="JAGPNK010000038">
    <property type="protein sequence ID" value="KAH7303169.1"/>
    <property type="molecule type" value="Genomic_DNA"/>
</dbReference>
<reference evidence="7" key="1">
    <citation type="journal article" date="2021" name="Nat. Commun.">
        <title>Genetic determinants of endophytism in the Arabidopsis root mycobiome.</title>
        <authorList>
            <person name="Mesny F."/>
            <person name="Miyauchi S."/>
            <person name="Thiergart T."/>
            <person name="Pickel B."/>
            <person name="Atanasova L."/>
            <person name="Karlsson M."/>
            <person name="Huettel B."/>
            <person name="Barry K.W."/>
            <person name="Haridas S."/>
            <person name="Chen C."/>
            <person name="Bauer D."/>
            <person name="Andreopoulos W."/>
            <person name="Pangilinan J."/>
            <person name="LaButti K."/>
            <person name="Riley R."/>
            <person name="Lipzen A."/>
            <person name="Clum A."/>
            <person name="Drula E."/>
            <person name="Henrissat B."/>
            <person name="Kohler A."/>
            <person name="Grigoriev I.V."/>
            <person name="Martin F.M."/>
            <person name="Hacquard S."/>
        </authorList>
    </citation>
    <scope>NUCLEOTIDE SEQUENCE</scope>
    <source>
        <strain evidence="7">MPI-CAGE-CH-0235</strain>
    </source>
</reference>
<dbReference type="SUPFAM" id="SSF54373">
    <property type="entry name" value="FAD-linked reductases, C-terminal domain"/>
    <property type="match status" value="1"/>
</dbReference>
<evidence type="ECO:0000256" key="4">
    <source>
        <dbReference type="RuleBase" id="RU003968"/>
    </source>
</evidence>
<accession>A0A8K0WIS0</accession>
<keyword evidence="3 4" id="KW-0274">FAD</keyword>
<sequence length="594" mass="64612">MPLYTELPADIESVDVIIAGGGTAACVVASRLSDADPSLSILVVEAGPNSYQDPTITVPFLFFSHLMPTSKTMTFHVGQPSPFLGDRPAIVPTAKVLGGGSAVNFLMYSRGQRSDFDSWAMPGWSADELLPYMKKFETYHGKCDTAVHGTDGPIHISEGTFSVPRATDTFVHVSEKMGWKEQPDISDLKTVNAVQRAKRYISPQGQRQDASHAYLHPRLMDGKHPNLHVVVESKVVSVTFDGDRASGVTFVSGGTTRTIKASKQVVVSCGACGTPPVLERSGIGAKDVLERANVPVLVDLPGVGDGYEDHHTMTYQYKSDLAAEETLDGIITGTFDIPGMLQRGDKITGWNCLEGTGKLRPDDKDLGHLGPQFQEVWDRDFKNQADRPLTLMVLIMGGEEPVPEGGQHFSMSVFTAYPYSRGHMHITGPGVDDPLDFDAGLFNDDNSIDLLTCRWAYKKQREVARRLNIFRGEFKDKMPAYSANSKAKAEEYNKAVSSDTLADHEYTAEDDAAIDEFIKKRVSTPWHSLGTAKMAPREAKGVVDETLSVYGIKGLKIADLSICPKNVAAHTNATAFMVGEKAADILIKELGLGA</sequence>
<feature type="active site" description="Proton donor" evidence="2">
    <location>
        <position position="527"/>
    </location>
</feature>
<evidence type="ECO:0000259" key="6">
    <source>
        <dbReference type="PROSITE" id="PS00624"/>
    </source>
</evidence>
<comment type="caution">
    <text evidence="7">The sequence shown here is derived from an EMBL/GenBank/DDBJ whole genome shotgun (WGS) entry which is preliminary data.</text>
</comment>
<dbReference type="PROSITE" id="PS00623">
    <property type="entry name" value="GMC_OXRED_1"/>
    <property type="match status" value="1"/>
</dbReference>
<dbReference type="AlphaFoldDB" id="A0A8K0WIS0"/>
<keyword evidence="8" id="KW-1185">Reference proteome</keyword>